<dbReference type="Proteomes" id="UP001595648">
    <property type="component" value="Unassembled WGS sequence"/>
</dbReference>
<dbReference type="EMBL" id="JBHRVD010000001">
    <property type="protein sequence ID" value="MFC3320890.1"/>
    <property type="molecule type" value="Genomic_DNA"/>
</dbReference>
<evidence type="ECO:0000313" key="4">
    <source>
        <dbReference type="EMBL" id="MFC3320890.1"/>
    </source>
</evidence>
<name>A0ABV7MHP1_9HYPH</name>
<dbReference type="InterPro" id="IPR036663">
    <property type="entry name" value="Fumarylacetoacetase_C_sf"/>
</dbReference>
<dbReference type="Gene3D" id="3.90.850.10">
    <property type="entry name" value="Fumarylacetoacetase-like, C-terminal domain"/>
    <property type="match status" value="1"/>
</dbReference>
<protein>
    <submittedName>
        <fullName evidence="4">Fumarylacetoacetate hydrolase family protein</fullName>
    </submittedName>
</protein>
<dbReference type="InterPro" id="IPR011234">
    <property type="entry name" value="Fumarylacetoacetase-like_C"/>
</dbReference>
<dbReference type="PANTHER" id="PTHR42796">
    <property type="entry name" value="FUMARYLACETOACETATE HYDROLASE DOMAIN-CONTAINING PROTEIN 2A-RELATED"/>
    <property type="match status" value="1"/>
</dbReference>
<evidence type="ECO:0000313" key="5">
    <source>
        <dbReference type="Proteomes" id="UP001595648"/>
    </source>
</evidence>
<dbReference type="SUPFAM" id="SSF56529">
    <property type="entry name" value="FAH"/>
    <property type="match status" value="1"/>
</dbReference>
<sequence length="279" mass="30380">MKYLSFFASGLPTWGVVSGDYALAIGLVDGAPSTLRQAMSDKSDLASLGALARRLPLADIEYLPVIPDPDKIICVGLNYEEHRKEAGRAVVGHPTLFTRFANVQVGHGRPLLRPKESIEFDYEGELALVIGKGGRSIREEDAFSHIAGYACYNDGSIRDWQRHTSQFVPGKNFIGTGAFGPWLVTPDEVGPLDNLQIETRLNGETVQKSTLGHMIFDIPTIIAYCSTFTRLEVGDVIVTGTPGGVGMKREPPLWMKAGDVVEVEIDRVGLLRNPVEDAA</sequence>
<proteinExistence type="inferred from homology"/>
<reference evidence="5" key="1">
    <citation type="journal article" date="2019" name="Int. J. Syst. Evol. Microbiol.">
        <title>The Global Catalogue of Microorganisms (GCM) 10K type strain sequencing project: providing services to taxonomists for standard genome sequencing and annotation.</title>
        <authorList>
            <consortium name="The Broad Institute Genomics Platform"/>
            <consortium name="The Broad Institute Genome Sequencing Center for Infectious Disease"/>
            <person name="Wu L."/>
            <person name="Ma J."/>
        </authorList>
    </citation>
    <scope>NUCLEOTIDE SEQUENCE [LARGE SCALE GENOMIC DNA]</scope>
    <source>
        <strain evidence="5">ICMP 19515</strain>
    </source>
</reference>
<dbReference type="PANTHER" id="PTHR42796:SF4">
    <property type="entry name" value="FUMARYLACETOACETATE HYDROLASE DOMAIN-CONTAINING PROTEIN 2A"/>
    <property type="match status" value="1"/>
</dbReference>
<dbReference type="Pfam" id="PF01557">
    <property type="entry name" value="FAA_hydrolase"/>
    <property type="match status" value="1"/>
</dbReference>
<keyword evidence="5" id="KW-1185">Reference proteome</keyword>
<dbReference type="InterPro" id="IPR051121">
    <property type="entry name" value="FAH"/>
</dbReference>
<organism evidence="4 5">
    <name type="scientific">Mesorhizobium cantuariense</name>
    <dbReference type="NCBI Taxonomy" id="1300275"/>
    <lineage>
        <taxon>Bacteria</taxon>
        <taxon>Pseudomonadati</taxon>
        <taxon>Pseudomonadota</taxon>
        <taxon>Alphaproteobacteria</taxon>
        <taxon>Hyphomicrobiales</taxon>
        <taxon>Phyllobacteriaceae</taxon>
        <taxon>Mesorhizobium</taxon>
    </lineage>
</organism>
<comment type="caution">
    <text evidence="4">The sequence shown here is derived from an EMBL/GenBank/DDBJ whole genome shotgun (WGS) entry which is preliminary data.</text>
</comment>
<dbReference type="GO" id="GO:0016787">
    <property type="term" value="F:hydrolase activity"/>
    <property type="evidence" value="ECO:0007669"/>
    <property type="project" value="UniProtKB-KW"/>
</dbReference>
<keyword evidence="4" id="KW-0378">Hydrolase</keyword>
<evidence type="ECO:0000256" key="2">
    <source>
        <dbReference type="ARBA" id="ARBA00022723"/>
    </source>
</evidence>
<evidence type="ECO:0000256" key="1">
    <source>
        <dbReference type="ARBA" id="ARBA00010211"/>
    </source>
</evidence>
<keyword evidence="2" id="KW-0479">Metal-binding</keyword>
<accession>A0ABV7MHP1</accession>
<comment type="similarity">
    <text evidence="1">Belongs to the FAH family.</text>
</comment>
<gene>
    <name evidence="4" type="ORF">ACFOJ9_03640</name>
</gene>
<feature type="domain" description="Fumarylacetoacetase-like C-terminal" evidence="3">
    <location>
        <begin position="71"/>
        <end position="275"/>
    </location>
</feature>
<dbReference type="RefSeq" id="WP_095090212.1">
    <property type="nucleotide sequence ID" value="NZ_JBHRVD010000001.1"/>
</dbReference>
<evidence type="ECO:0000259" key="3">
    <source>
        <dbReference type="Pfam" id="PF01557"/>
    </source>
</evidence>